<dbReference type="EnsemblMetazoa" id="HelroT172862">
    <property type="protein sequence ID" value="HelroP172862"/>
    <property type="gene ID" value="HelroG172862"/>
</dbReference>
<reference evidence="2" key="3">
    <citation type="submission" date="2015-06" db="UniProtKB">
        <authorList>
            <consortium name="EnsemblMetazoa"/>
        </authorList>
    </citation>
    <scope>IDENTIFICATION</scope>
</reference>
<evidence type="ECO:0000313" key="2">
    <source>
        <dbReference type="EnsemblMetazoa" id="HelroP172862"/>
    </source>
</evidence>
<reference evidence="3" key="1">
    <citation type="submission" date="2012-12" db="EMBL/GenBank/DDBJ databases">
        <authorList>
            <person name="Hellsten U."/>
            <person name="Grimwood J."/>
            <person name="Chapman J.A."/>
            <person name="Shapiro H."/>
            <person name="Aerts A."/>
            <person name="Otillar R.P."/>
            <person name="Terry A.Y."/>
            <person name="Boore J.L."/>
            <person name="Simakov O."/>
            <person name="Marletaz F."/>
            <person name="Cho S.-J."/>
            <person name="Edsinger-Gonzales E."/>
            <person name="Havlak P."/>
            <person name="Kuo D.-H."/>
            <person name="Larsson T."/>
            <person name="Lv J."/>
            <person name="Arendt D."/>
            <person name="Savage R."/>
            <person name="Osoegawa K."/>
            <person name="de Jong P."/>
            <person name="Lindberg D.R."/>
            <person name="Seaver E.C."/>
            <person name="Weisblat D.A."/>
            <person name="Putnam N.H."/>
            <person name="Grigoriev I.V."/>
            <person name="Rokhsar D.S."/>
        </authorList>
    </citation>
    <scope>NUCLEOTIDE SEQUENCE</scope>
</reference>
<sequence>MHIEQSRNRTRTRPLIDNSGRTMEDDVEAVEKQNEYILLLCFTKEKVDVITGIYNTCKISRDKFTKRRSCLTNLYDFYSEVYDKLEAENLVDPDYLEFSKAFDKRRSQEVGFRAEDSHTGVE</sequence>
<dbReference type="EMBL" id="KB096502">
    <property type="protein sequence ID" value="ESO04476.1"/>
    <property type="molecule type" value="Genomic_DNA"/>
</dbReference>
<proteinExistence type="predicted"/>
<accession>T1F613</accession>
<dbReference type="EMBL" id="AMQM01004384">
    <property type="status" value="NOT_ANNOTATED_CDS"/>
    <property type="molecule type" value="Genomic_DNA"/>
</dbReference>
<dbReference type="CTD" id="20204262"/>
<reference evidence="1 3" key="2">
    <citation type="journal article" date="2013" name="Nature">
        <title>Insights into bilaterian evolution from three spiralian genomes.</title>
        <authorList>
            <person name="Simakov O."/>
            <person name="Marletaz F."/>
            <person name="Cho S.J."/>
            <person name="Edsinger-Gonzales E."/>
            <person name="Havlak P."/>
            <person name="Hellsten U."/>
            <person name="Kuo D.H."/>
            <person name="Larsson T."/>
            <person name="Lv J."/>
            <person name="Arendt D."/>
            <person name="Savage R."/>
            <person name="Osoegawa K."/>
            <person name="de Jong P."/>
            <person name="Grimwood J."/>
            <person name="Chapman J.A."/>
            <person name="Shapiro H."/>
            <person name="Aerts A."/>
            <person name="Otillar R.P."/>
            <person name="Terry A.Y."/>
            <person name="Boore J.L."/>
            <person name="Grigoriev I.V."/>
            <person name="Lindberg D.R."/>
            <person name="Seaver E.C."/>
            <person name="Weisblat D.A."/>
            <person name="Putnam N.H."/>
            <person name="Rokhsar D.S."/>
        </authorList>
    </citation>
    <scope>NUCLEOTIDE SEQUENCE</scope>
</reference>
<dbReference type="AlphaFoldDB" id="T1F613"/>
<evidence type="ECO:0000313" key="1">
    <source>
        <dbReference type="EMBL" id="ESO04476.1"/>
    </source>
</evidence>
<dbReference type="GeneID" id="20204262"/>
<gene>
    <name evidence="2" type="primary">20204262</name>
    <name evidence="1" type="ORF">HELRODRAFT_172862</name>
</gene>
<dbReference type="InParanoid" id="T1F613"/>
<dbReference type="Proteomes" id="UP000015101">
    <property type="component" value="Unassembled WGS sequence"/>
</dbReference>
<dbReference type="KEGG" id="hro:HELRODRAFT_172862"/>
<name>T1F613_HELRO</name>
<dbReference type="HOGENOM" id="CLU_2029190_0_0_1"/>
<organism evidence="2 3">
    <name type="scientific">Helobdella robusta</name>
    <name type="common">Californian leech</name>
    <dbReference type="NCBI Taxonomy" id="6412"/>
    <lineage>
        <taxon>Eukaryota</taxon>
        <taxon>Metazoa</taxon>
        <taxon>Spiralia</taxon>
        <taxon>Lophotrochozoa</taxon>
        <taxon>Annelida</taxon>
        <taxon>Clitellata</taxon>
        <taxon>Hirudinea</taxon>
        <taxon>Rhynchobdellida</taxon>
        <taxon>Glossiphoniidae</taxon>
        <taxon>Helobdella</taxon>
    </lineage>
</organism>
<dbReference type="OrthoDB" id="10063195at2759"/>
<protein>
    <submittedName>
        <fullName evidence="1 2">Uncharacterized protein</fullName>
    </submittedName>
</protein>
<keyword evidence="3" id="KW-1185">Reference proteome</keyword>
<dbReference type="RefSeq" id="XP_009017745.1">
    <property type="nucleotide sequence ID" value="XM_009019497.1"/>
</dbReference>
<evidence type="ECO:0000313" key="3">
    <source>
        <dbReference type="Proteomes" id="UP000015101"/>
    </source>
</evidence>